<evidence type="ECO:0000256" key="5">
    <source>
        <dbReference type="ARBA" id="ARBA00023180"/>
    </source>
</evidence>
<evidence type="ECO:0000313" key="10">
    <source>
        <dbReference type="Proteomes" id="UP001151699"/>
    </source>
</evidence>
<dbReference type="InterPro" id="IPR017853">
    <property type="entry name" value="GH"/>
</dbReference>
<reference evidence="9" key="1">
    <citation type="submission" date="2022-07" db="EMBL/GenBank/DDBJ databases">
        <authorList>
            <person name="Trinca V."/>
            <person name="Uliana J.V.C."/>
            <person name="Torres T.T."/>
            <person name="Ward R.J."/>
            <person name="Monesi N."/>
        </authorList>
    </citation>
    <scope>NUCLEOTIDE SEQUENCE</scope>
    <source>
        <strain evidence="9">HSMRA1968</strain>
        <tissue evidence="9">Whole embryos</tissue>
    </source>
</reference>
<dbReference type="InterPro" id="IPR001360">
    <property type="entry name" value="Glyco_hydro_1"/>
</dbReference>
<evidence type="ECO:0000256" key="3">
    <source>
        <dbReference type="ARBA" id="ARBA00022729"/>
    </source>
</evidence>
<keyword evidence="6" id="KW-0326">Glycosidase</keyword>
<feature type="signal peptide" evidence="8">
    <location>
        <begin position="1"/>
        <end position="23"/>
    </location>
</feature>
<accession>A0A9Q0RYM3</accession>
<dbReference type="SUPFAM" id="SSF51445">
    <property type="entry name" value="(Trans)glycosidases"/>
    <property type="match status" value="1"/>
</dbReference>
<keyword evidence="10" id="KW-1185">Reference proteome</keyword>
<evidence type="ECO:0000256" key="6">
    <source>
        <dbReference type="ARBA" id="ARBA00023295"/>
    </source>
</evidence>
<organism evidence="9 10">
    <name type="scientific">Pseudolycoriella hygida</name>
    <dbReference type="NCBI Taxonomy" id="35572"/>
    <lineage>
        <taxon>Eukaryota</taxon>
        <taxon>Metazoa</taxon>
        <taxon>Ecdysozoa</taxon>
        <taxon>Arthropoda</taxon>
        <taxon>Hexapoda</taxon>
        <taxon>Insecta</taxon>
        <taxon>Pterygota</taxon>
        <taxon>Neoptera</taxon>
        <taxon>Endopterygota</taxon>
        <taxon>Diptera</taxon>
        <taxon>Nematocera</taxon>
        <taxon>Sciaroidea</taxon>
        <taxon>Sciaridae</taxon>
        <taxon>Pseudolycoriella</taxon>
    </lineage>
</organism>
<dbReference type="AlphaFoldDB" id="A0A9Q0RYM3"/>
<evidence type="ECO:0000256" key="4">
    <source>
        <dbReference type="ARBA" id="ARBA00022801"/>
    </source>
</evidence>
<dbReference type="PROSITE" id="PS00653">
    <property type="entry name" value="GLYCOSYL_HYDROL_F1_2"/>
    <property type="match status" value="1"/>
</dbReference>
<protein>
    <submittedName>
        <fullName evidence="9">Myrosinase 1</fullName>
    </submittedName>
</protein>
<proteinExistence type="inferred from homology"/>
<keyword evidence="5" id="KW-0325">Glycoprotein</keyword>
<feature type="chain" id="PRO_5040232692" evidence="8">
    <location>
        <begin position="24"/>
        <end position="500"/>
    </location>
</feature>
<dbReference type="GO" id="GO:0008422">
    <property type="term" value="F:beta-glucosidase activity"/>
    <property type="evidence" value="ECO:0007669"/>
    <property type="project" value="TreeGrafter"/>
</dbReference>
<dbReference type="GO" id="GO:0005975">
    <property type="term" value="P:carbohydrate metabolic process"/>
    <property type="evidence" value="ECO:0007669"/>
    <property type="project" value="InterPro"/>
</dbReference>
<name>A0A9Q0RYM3_9DIPT</name>
<evidence type="ECO:0000256" key="7">
    <source>
        <dbReference type="RuleBase" id="RU003690"/>
    </source>
</evidence>
<evidence type="ECO:0000256" key="1">
    <source>
        <dbReference type="ARBA" id="ARBA00010838"/>
    </source>
</evidence>
<comment type="similarity">
    <text evidence="1 7">Belongs to the glycosyl hydrolase 1 family.</text>
</comment>
<dbReference type="EMBL" id="WJQU01000003">
    <property type="protein sequence ID" value="KAJ6638985.1"/>
    <property type="molecule type" value="Genomic_DNA"/>
</dbReference>
<dbReference type="InterPro" id="IPR033132">
    <property type="entry name" value="GH_1_N_CS"/>
</dbReference>
<sequence length="500" mass="57697">MQVSISSLLLIMSCGLFGPFVEPLTIVEKELIESNRFPDDFLFGAATAAFQIEGAWKEDGKGPSIWDQAVHEHPEIVDDRSNADVGPNSYHLFEKDIIALKDTGVNFYRFSISWSRIFPDGDVSSLNANGIKYYNILIDKLIENGIEPMVTMYHYDLPQNLQYLGGLTNPKIIDYFKEYANILFLHFGDRVKRWITFNEPFDFCTEGYGDGIAAPLVRTPGVGEYYCIDNVIKSHAATYYLYQKDYKGRFDGTIGITLSSRFFYSLTNDTDLVDRAMQYQLGWITHPIFSSSGGYPPVMIEDIASNSVREGRPWSRLPYMTHAQKNYIRGTADFFGLNYYTSRFVKAAGKPQGHNPSWEHDSNMEYDVDPKWKRAKSKWLYSVPQGLRDLLRWIRDEYNNPEVIITENGWSDNGEVEDVDRIEYLRDHLRQILLAIKEDSCNVQGYAVWSIIDNFEWLRGYTEKFGLFRVDVDSSDKERVPKRSANFYRRVIETGEVPQQ</sequence>
<evidence type="ECO:0000256" key="8">
    <source>
        <dbReference type="SAM" id="SignalP"/>
    </source>
</evidence>
<dbReference type="OrthoDB" id="65569at2759"/>
<evidence type="ECO:0000313" key="9">
    <source>
        <dbReference type="EMBL" id="KAJ6638985.1"/>
    </source>
</evidence>
<comment type="caution">
    <text evidence="9">The sequence shown here is derived from an EMBL/GenBank/DDBJ whole genome shotgun (WGS) entry which is preliminary data.</text>
</comment>
<comment type="subunit">
    <text evidence="2">Homodimer.</text>
</comment>
<keyword evidence="4" id="KW-0378">Hydrolase</keyword>
<keyword evidence="3 8" id="KW-0732">Signal</keyword>
<dbReference type="FunFam" id="3.20.20.80:FF:000013">
    <property type="entry name" value="lactase-phlorizin hydrolase"/>
    <property type="match status" value="1"/>
</dbReference>
<evidence type="ECO:0000256" key="2">
    <source>
        <dbReference type="ARBA" id="ARBA00011738"/>
    </source>
</evidence>
<dbReference type="Gene3D" id="3.20.20.80">
    <property type="entry name" value="Glycosidases"/>
    <property type="match status" value="1"/>
</dbReference>
<dbReference type="PANTHER" id="PTHR10353">
    <property type="entry name" value="GLYCOSYL HYDROLASE"/>
    <property type="match status" value="1"/>
</dbReference>
<dbReference type="Proteomes" id="UP001151699">
    <property type="component" value="Chromosome X"/>
</dbReference>
<dbReference type="PANTHER" id="PTHR10353:SF36">
    <property type="entry name" value="LP05116P"/>
    <property type="match status" value="1"/>
</dbReference>
<gene>
    <name evidence="9" type="primary">MYRO1_2</name>
    <name evidence="9" type="ORF">Bhyg_11724</name>
</gene>
<dbReference type="PRINTS" id="PR00131">
    <property type="entry name" value="GLHYDRLASE1"/>
</dbReference>
<dbReference type="Pfam" id="PF00232">
    <property type="entry name" value="Glyco_hydro_1"/>
    <property type="match status" value="1"/>
</dbReference>